<feature type="compositionally biased region" description="Low complexity" evidence="1">
    <location>
        <begin position="122"/>
        <end position="133"/>
    </location>
</feature>
<evidence type="ECO:0000313" key="2">
    <source>
        <dbReference type="EMBL" id="EZG57338.1"/>
    </source>
</evidence>
<dbReference type="EMBL" id="AFNH02000735">
    <property type="protein sequence ID" value="EZG57338.1"/>
    <property type="molecule type" value="Genomic_DNA"/>
</dbReference>
<accession>A0A023B4R9</accession>
<dbReference type="VEuPathDB" id="CryptoDB:GNI_098020"/>
<organism evidence="2 3">
    <name type="scientific">Gregarina niphandrodes</name>
    <name type="common">Septate eugregarine</name>
    <dbReference type="NCBI Taxonomy" id="110365"/>
    <lineage>
        <taxon>Eukaryota</taxon>
        <taxon>Sar</taxon>
        <taxon>Alveolata</taxon>
        <taxon>Apicomplexa</taxon>
        <taxon>Conoidasida</taxon>
        <taxon>Gregarinasina</taxon>
        <taxon>Eugregarinorida</taxon>
        <taxon>Gregarinidae</taxon>
        <taxon>Gregarina</taxon>
    </lineage>
</organism>
<protein>
    <submittedName>
        <fullName evidence="2">Uncharacterized protein</fullName>
    </submittedName>
</protein>
<dbReference type="RefSeq" id="XP_011131055.1">
    <property type="nucleotide sequence ID" value="XM_011132753.1"/>
</dbReference>
<gene>
    <name evidence="2" type="ORF">GNI_098020</name>
</gene>
<sequence length="415" mass="43447">MAHAESCIDNNQLWNTRNFPAAGGAVAGEGRPMESGALGAGQTMDDRALFGQMLSDQTLSDQQRCLGERQSREVQSGILSNGYSSSSSEDDDARQSRRDMPGPGDDQISSSSGGLIVGGNSTGSSLSSSSSAGAHPRRSALKGTTAGPQVLKKLRFAEDLNQIHEIPATVLVSRTPIAMPTSAALSAGVAAGVASDTDAALESSFGEEPPSWLLGAAVRNLPGANAVTEYEIMEPQDVLKELGAGTSGLGIPGLDAAGDGLNGESEQGKENIQSGAMAVEPVAMESPAGEKLHHIMQLECREVSSPVGEAAVVITSGGFHDSLEEAFRMFEAEIQESERKQDGGAIDLYQRQLNHAIRKTTAVDDQDLHLLRAAAVAMTNSSTRLPDHEMHADLSPVDLEALDLEILHDQSIIGP</sequence>
<feature type="region of interest" description="Disordered" evidence="1">
    <location>
        <begin position="25"/>
        <end position="44"/>
    </location>
</feature>
<reference evidence="2" key="1">
    <citation type="submission" date="2013-12" db="EMBL/GenBank/DDBJ databases">
        <authorList>
            <person name="Omoto C.K."/>
            <person name="Sibley D."/>
            <person name="Venepally P."/>
            <person name="Hadjithomas M."/>
            <person name="Karamycheva S."/>
            <person name="Brunk B."/>
            <person name="Roos D."/>
            <person name="Caler E."/>
            <person name="Lorenzi H."/>
        </authorList>
    </citation>
    <scope>NUCLEOTIDE SEQUENCE</scope>
</reference>
<dbReference type="AlphaFoldDB" id="A0A023B4R9"/>
<keyword evidence="3" id="KW-1185">Reference proteome</keyword>
<evidence type="ECO:0000256" key="1">
    <source>
        <dbReference type="SAM" id="MobiDB-lite"/>
    </source>
</evidence>
<name>A0A023B4R9_GRENI</name>
<dbReference type="Proteomes" id="UP000019763">
    <property type="component" value="Unassembled WGS sequence"/>
</dbReference>
<comment type="caution">
    <text evidence="2">The sequence shown here is derived from an EMBL/GenBank/DDBJ whole genome shotgun (WGS) entry which is preliminary data.</text>
</comment>
<dbReference type="GeneID" id="22913472"/>
<proteinExistence type="predicted"/>
<evidence type="ECO:0000313" key="3">
    <source>
        <dbReference type="Proteomes" id="UP000019763"/>
    </source>
</evidence>
<feature type="region of interest" description="Disordered" evidence="1">
    <location>
        <begin position="60"/>
        <end position="146"/>
    </location>
</feature>
<feature type="compositionally biased region" description="Polar residues" evidence="1">
    <location>
        <begin position="73"/>
        <end position="83"/>
    </location>
</feature>